<evidence type="ECO:0008006" key="4">
    <source>
        <dbReference type="Google" id="ProtNLM"/>
    </source>
</evidence>
<dbReference type="EMBL" id="BMJW01000001">
    <property type="protein sequence ID" value="GGG95610.1"/>
    <property type="molecule type" value="Genomic_DNA"/>
</dbReference>
<evidence type="ECO:0000313" key="2">
    <source>
        <dbReference type="EMBL" id="GGG95610.1"/>
    </source>
</evidence>
<dbReference type="Proteomes" id="UP000633278">
    <property type="component" value="Unassembled WGS sequence"/>
</dbReference>
<organism evidence="2 3">
    <name type="scientific">Polaribacter pacificus</name>
    <dbReference type="NCBI Taxonomy" id="1775173"/>
    <lineage>
        <taxon>Bacteria</taxon>
        <taxon>Pseudomonadati</taxon>
        <taxon>Bacteroidota</taxon>
        <taxon>Flavobacteriia</taxon>
        <taxon>Flavobacteriales</taxon>
        <taxon>Flavobacteriaceae</taxon>
    </lineage>
</organism>
<dbReference type="RefSeq" id="WP_188598316.1">
    <property type="nucleotide sequence ID" value="NZ_BMJW01000001.1"/>
</dbReference>
<protein>
    <recommendedName>
        <fullName evidence="4">S-adenosyl-methyltransferase</fullName>
    </recommendedName>
</protein>
<sequence length="110" mass="12780">MNVRVKKNVYDILRGSFLTDASAFKNWRIIIFVVLLLLIMISSGHRVDGKVQKIATLNKEQREVRAEYIDTKTILMRMKMESNIRQQVKLKGLAPSETSPKKIKITYKKD</sequence>
<keyword evidence="1" id="KW-0812">Transmembrane</keyword>
<accession>A0A917MCK1</accession>
<comment type="caution">
    <text evidence="2">The sequence shown here is derived from an EMBL/GenBank/DDBJ whole genome shotgun (WGS) entry which is preliminary data.</text>
</comment>
<name>A0A917MCK1_9FLAO</name>
<dbReference type="Pfam" id="PF19579">
    <property type="entry name" value="FtsL_2"/>
    <property type="match status" value="1"/>
</dbReference>
<proteinExistence type="predicted"/>
<evidence type="ECO:0000313" key="3">
    <source>
        <dbReference type="Proteomes" id="UP000633278"/>
    </source>
</evidence>
<keyword evidence="3" id="KW-1185">Reference proteome</keyword>
<feature type="transmembrane region" description="Helical" evidence="1">
    <location>
        <begin position="27"/>
        <end position="44"/>
    </location>
</feature>
<keyword evidence="1" id="KW-0472">Membrane</keyword>
<keyword evidence="1" id="KW-1133">Transmembrane helix</keyword>
<dbReference type="InterPro" id="IPR045755">
    <property type="entry name" value="FtsL-like"/>
</dbReference>
<reference evidence="2" key="1">
    <citation type="journal article" date="2014" name="Int. J. Syst. Evol. Microbiol.">
        <title>Complete genome sequence of Corynebacterium casei LMG S-19264T (=DSM 44701T), isolated from a smear-ripened cheese.</title>
        <authorList>
            <consortium name="US DOE Joint Genome Institute (JGI-PGF)"/>
            <person name="Walter F."/>
            <person name="Albersmeier A."/>
            <person name="Kalinowski J."/>
            <person name="Ruckert C."/>
        </authorList>
    </citation>
    <scope>NUCLEOTIDE SEQUENCE</scope>
    <source>
        <strain evidence="2">CGMCC 1.15763</strain>
    </source>
</reference>
<reference evidence="2" key="2">
    <citation type="submission" date="2020-09" db="EMBL/GenBank/DDBJ databases">
        <authorList>
            <person name="Sun Q."/>
            <person name="Zhou Y."/>
        </authorList>
    </citation>
    <scope>NUCLEOTIDE SEQUENCE</scope>
    <source>
        <strain evidence="2">CGMCC 1.15763</strain>
    </source>
</reference>
<gene>
    <name evidence="2" type="ORF">GCM10011416_11510</name>
</gene>
<dbReference type="AlphaFoldDB" id="A0A917MCK1"/>
<evidence type="ECO:0000256" key="1">
    <source>
        <dbReference type="SAM" id="Phobius"/>
    </source>
</evidence>